<keyword evidence="2" id="KW-1185">Reference proteome</keyword>
<evidence type="ECO:0000313" key="2">
    <source>
        <dbReference type="Proteomes" id="UP000537141"/>
    </source>
</evidence>
<dbReference type="EMBL" id="JACHHU010000027">
    <property type="protein sequence ID" value="MBB6544325.1"/>
    <property type="molecule type" value="Genomic_DNA"/>
</dbReference>
<sequence length="75" mass="8353">MNKKLLLEDLITYLKNELSALVNAANSARAASIDEQSVAETQYDTLAIEAGYLAEGQAKRAQLIALEIRQLYQFH</sequence>
<protein>
    <recommendedName>
        <fullName evidence="3">DUF2514 family protein</fullName>
    </recommendedName>
</protein>
<reference evidence="1 2" key="1">
    <citation type="submission" date="2020-08" db="EMBL/GenBank/DDBJ databases">
        <title>Genomic Encyclopedia of Type Strains, Phase IV (KMG-IV): sequencing the most valuable type-strain genomes for metagenomic binning, comparative biology and taxonomic classification.</title>
        <authorList>
            <person name="Goeker M."/>
        </authorList>
    </citation>
    <scope>NUCLEOTIDE SEQUENCE [LARGE SCALE GENOMIC DNA]</scope>
    <source>
        <strain evidence="1 2">DSM 26287</strain>
    </source>
</reference>
<dbReference type="RefSeq" id="WP_184425340.1">
    <property type="nucleotide sequence ID" value="NZ_AP027362.1"/>
</dbReference>
<comment type="caution">
    <text evidence="1">The sequence shown here is derived from an EMBL/GenBank/DDBJ whole genome shotgun (WGS) entry which is preliminary data.</text>
</comment>
<name>A0A7X0NJ27_9GAMM</name>
<evidence type="ECO:0008006" key="3">
    <source>
        <dbReference type="Google" id="ProtNLM"/>
    </source>
</evidence>
<organism evidence="1 2">
    <name type="scientific">Thalassotalea piscium</name>
    <dbReference type="NCBI Taxonomy" id="1230533"/>
    <lineage>
        <taxon>Bacteria</taxon>
        <taxon>Pseudomonadati</taxon>
        <taxon>Pseudomonadota</taxon>
        <taxon>Gammaproteobacteria</taxon>
        <taxon>Alteromonadales</taxon>
        <taxon>Colwelliaceae</taxon>
        <taxon>Thalassotalea</taxon>
    </lineage>
</organism>
<dbReference type="Proteomes" id="UP000537141">
    <property type="component" value="Unassembled WGS sequence"/>
</dbReference>
<gene>
    <name evidence="1" type="ORF">HNQ55_002854</name>
</gene>
<dbReference type="AlphaFoldDB" id="A0A7X0NJ27"/>
<accession>A0A7X0NJ27</accession>
<proteinExistence type="predicted"/>
<evidence type="ECO:0000313" key="1">
    <source>
        <dbReference type="EMBL" id="MBB6544325.1"/>
    </source>
</evidence>